<evidence type="ECO:0000259" key="10">
    <source>
        <dbReference type="Pfam" id="PF16916"/>
    </source>
</evidence>
<dbReference type="PANTHER" id="PTHR11562">
    <property type="entry name" value="CATION EFFLUX PROTEIN/ ZINC TRANSPORTER"/>
    <property type="match status" value="1"/>
</dbReference>
<comment type="similarity">
    <text evidence="2">Belongs to the cation diffusion facilitator (CDF) transporter (TC 2.A.4) family. SLC30A subfamily.</text>
</comment>
<organism evidence="11 12">
    <name type="scientific">Ornatilinea apprima</name>
    <dbReference type="NCBI Taxonomy" id="1134406"/>
    <lineage>
        <taxon>Bacteria</taxon>
        <taxon>Bacillati</taxon>
        <taxon>Chloroflexota</taxon>
        <taxon>Anaerolineae</taxon>
        <taxon>Anaerolineales</taxon>
        <taxon>Anaerolineaceae</taxon>
        <taxon>Ornatilinea</taxon>
    </lineage>
</organism>
<evidence type="ECO:0000256" key="8">
    <source>
        <dbReference type="SAM" id="Phobius"/>
    </source>
</evidence>
<feature type="transmembrane region" description="Helical" evidence="8">
    <location>
        <begin position="99"/>
        <end position="121"/>
    </location>
</feature>
<evidence type="ECO:0000256" key="7">
    <source>
        <dbReference type="ARBA" id="ARBA00023136"/>
    </source>
</evidence>
<dbReference type="InterPro" id="IPR002524">
    <property type="entry name" value="Cation_efflux"/>
</dbReference>
<dbReference type="GO" id="GO:0005385">
    <property type="term" value="F:zinc ion transmembrane transporter activity"/>
    <property type="evidence" value="ECO:0007669"/>
    <property type="project" value="TreeGrafter"/>
</dbReference>
<dbReference type="STRING" id="1134406.ADN00_05390"/>
<dbReference type="InterPro" id="IPR050681">
    <property type="entry name" value="CDF/SLC30A"/>
</dbReference>
<keyword evidence="7 8" id="KW-0472">Membrane</keyword>
<dbReference type="GO" id="GO:0005886">
    <property type="term" value="C:plasma membrane"/>
    <property type="evidence" value="ECO:0007669"/>
    <property type="project" value="TreeGrafter"/>
</dbReference>
<dbReference type="Proteomes" id="UP000050417">
    <property type="component" value="Unassembled WGS sequence"/>
</dbReference>
<reference evidence="11 12" key="1">
    <citation type="submission" date="2015-07" db="EMBL/GenBank/DDBJ databases">
        <title>Genome sequence of Ornatilinea apprima DSM 23815.</title>
        <authorList>
            <person name="Hemp J."/>
            <person name="Ward L.M."/>
            <person name="Pace L.A."/>
            <person name="Fischer W.W."/>
        </authorList>
    </citation>
    <scope>NUCLEOTIDE SEQUENCE [LARGE SCALE GENOMIC DNA]</scope>
    <source>
        <strain evidence="11 12">P3M-1</strain>
    </source>
</reference>
<dbReference type="InterPro" id="IPR036837">
    <property type="entry name" value="Cation_efflux_CTD_sf"/>
</dbReference>
<evidence type="ECO:0000256" key="1">
    <source>
        <dbReference type="ARBA" id="ARBA00004141"/>
    </source>
</evidence>
<dbReference type="PANTHER" id="PTHR11562:SF17">
    <property type="entry name" value="RE54080P-RELATED"/>
    <property type="match status" value="1"/>
</dbReference>
<keyword evidence="6" id="KW-0406">Ion transport</keyword>
<keyword evidence="3" id="KW-0813">Transport</keyword>
<evidence type="ECO:0000313" key="12">
    <source>
        <dbReference type="Proteomes" id="UP000050417"/>
    </source>
</evidence>
<dbReference type="NCBIfam" id="TIGR01297">
    <property type="entry name" value="CDF"/>
    <property type="match status" value="1"/>
</dbReference>
<dbReference type="Gene3D" id="1.20.1510.10">
    <property type="entry name" value="Cation efflux protein transmembrane domain"/>
    <property type="match status" value="1"/>
</dbReference>
<dbReference type="AlphaFoldDB" id="A0A0P6Y030"/>
<comment type="caution">
    <text evidence="11">The sequence shown here is derived from an EMBL/GenBank/DDBJ whole genome shotgun (WGS) entry which is preliminary data.</text>
</comment>
<dbReference type="InterPro" id="IPR027469">
    <property type="entry name" value="Cation_efflux_TMD_sf"/>
</dbReference>
<dbReference type="Pfam" id="PF01545">
    <property type="entry name" value="Cation_efflux"/>
    <property type="match status" value="1"/>
</dbReference>
<evidence type="ECO:0000256" key="2">
    <source>
        <dbReference type="ARBA" id="ARBA00008873"/>
    </source>
</evidence>
<evidence type="ECO:0000256" key="3">
    <source>
        <dbReference type="ARBA" id="ARBA00022448"/>
    </source>
</evidence>
<keyword evidence="12" id="KW-1185">Reference proteome</keyword>
<dbReference type="SUPFAM" id="SSF161111">
    <property type="entry name" value="Cation efflux protein transmembrane domain-like"/>
    <property type="match status" value="1"/>
</dbReference>
<keyword evidence="4 8" id="KW-0812">Transmembrane</keyword>
<protein>
    <submittedName>
        <fullName evidence="11">Cobalt transporter</fullName>
    </submittedName>
</protein>
<feature type="transmembrane region" description="Helical" evidence="8">
    <location>
        <begin position="163"/>
        <end position="186"/>
    </location>
</feature>
<proteinExistence type="inferred from homology"/>
<evidence type="ECO:0000313" key="11">
    <source>
        <dbReference type="EMBL" id="KPL78685.1"/>
    </source>
</evidence>
<evidence type="ECO:0000259" key="9">
    <source>
        <dbReference type="Pfam" id="PF01545"/>
    </source>
</evidence>
<gene>
    <name evidence="11" type="ORF">ADN00_05390</name>
</gene>
<evidence type="ECO:0000256" key="5">
    <source>
        <dbReference type="ARBA" id="ARBA00022989"/>
    </source>
</evidence>
<comment type="subcellular location">
    <subcellularLocation>
        <location evidence="1">Membrane</location>
        <topology evidence="1">Multi-pass membrane protein</topology>
    </subcellularLocation>
</comment>
<feature type="transmembrane region" description="Helical" evidence="8">
    <location>
        <begin position="133"/>
        <end position="151"/>
    </location>
</feature>
<evidence type="ECO:0000256" key="4">
    <source>
        <dbReference type="ARBA" id="ARBA00022692"/>
    </source>
</evidence>
<dbReference type="OrthoDB" id="9809646at2"/>
<dbReference type="InterPro" id="IPR027470">
    <property type="entry name" value="Cation_efflux_CTD"/>
</dbReference>
<dbReference type="PATRIC" id="fig|1134406.4.peg.1551"/>
<dbReference type="EMBL" id="LGCL01000016">
    <property type="protein sequence ID" value="KPL78685.1"/>
    <property type="molecule type" value="Genomic_DNA"/>
</dbReference>
<feature type="domain" description="Cation efflux protein cytoplasmic" evidence="10">
    <location>
        <begin position="225"/>
        <end position="300"/>
    </location>
</feature>
<dbReference type="InterPro" id="IPR058533">
    <property type="entry name" value="Cation_efflux_TM"/>
</dbReference>
<accession>A0A0P6Y030</accession>
<dbReference type="SUPFAM" id="SSF160240">
    <property type="entry name" value="Cation efflux protein cytoplasmic domain-like"/>
    <property type="match status" value="1"/>
</dbReference>
<feature type="domain" description="Cation efflux protein transmembrane" evidence="9">
    <location>
        <begin position="33"/>
        <end position="219"/>
    </location>
</feature>
<name>A0A0P6Y030_9CHLR</name>
<dbReference type="Pfam" id="PF16916">
    <property type="entry name" value="ZT_dimer"/>
    <property type="match status" value="1"/>
</dbReference>
<keyword evidence="5 8" id="KW-1133">Transmembrane helix</keyword>
<sequence>MHTHETEQEQGHNYHHDHFGHHHHTDDSLNNIRVAFFLNLGFTILEIVGGLWTNSLAILSDALHDLGDSFSLGMSWYLHRLSTRSRDNHYSYGYRRFSLLGALLNTLVLMGGSVVIIGQAIPRVLHPEESNAPGMVLFAVIGILVNGAAVLKLRGGQSLNERAVALHLLEDVLGWVAVLAVSVILLFTDWHFLDPLLSLMITLYVLINIFKNLRKTLTLFLQGVPEDVDLQQLDTEILKLTNVISTHHTHVWSLDGERHVLTTHVVIPHTVSREEVLKLKEDIRGITERMNFAHTTVEVEFSDEECRIKEDC</sequence>
<evidence type="ECO:0000256" key="6">
    <source>
        <dbReference type="ARBA" id="ARBA00023065"/>
    </source>
</evidence>
<dbReference type="RefSeq" id="WP_075061950.1">
    <property type="nucleotide sequence ID" value="NZ_LGCL01000016.1"/>
</dbReference>
<feature type="transmembrane region" description="Helical" evidence="8">
    <location>
        <begin position="192"/>
        <end position="210"/>
    </location>
</feature>